<keyword evidence="2" id="KW-1133">Transmembrane helix</keyword>
<dbReference type="Proteomes" id="UP001337655">
    <property type="component" value="Unassembled WGS sequence"/>
</dbReference>
<dbReference type="AlphaFoldDB" id="A0AAV9P027"/>
<feature type="region of interest" description="Disordered" evidence="1">
    <location>
        <begin position="1"/>
        <end position="63"/>
    </location>
</feature>
<reference evidence="3 4" key="1">
    <citation type="submission" date="2023-08" db="EMBL/GenBank/DDBJ databases">
        <title>Black Yeasts Isolated from many extreme environments.</title>
        <authorList>
            <person name="Coleine C."/>
            <person name="Stajich J.E."/>
            <person name="Selbmann L."/>
        </authorList>
    </citation>
    <scope>NUCLEOTIDE SEQUENCE [LARGE SCALE GENOMIC DNA]</scope>
    <source>
        <strain evidence="3 4">CCFEE 5935</strain>
    </source>
</reference>
<sequence length="203" mass="22580">MAASVATASSSDTMTGMTDPSHSTRRHHRNKKGSDPFLELAADDAPTDRPSVDAAHEGASGDSTSTFADLVLAPLTMVSFLLSLFLVDRQQRAWRLSQHSIASHESLWSRLTHLSWLDPQPYQDYRNSTWQRDERGASAQMVPEPAFQRWYSRKKHRAVAKLEIGDALEMRKTVLLGLAASWLVGLFAVYQAGRGVYGLLTRP</sequence>
<dbReference type="GeneID" id="89931503"/>
<feature type="transmembrane region" description="Helical" evidence="2">
    <location>
        <begin position="174"/>
        <end position="193"/>
    </location>
</feature>
<protein>
    <submittedName>
        <fullName evidence="3">Uncharacterized protein</fullName>
    </submittedName>
</protein>
<comment type="caution">
    <text evidence="3">The sequence shown here is derived from an EMBL/GenBank/DDBJ whole genome shotgun (WGS) entry which is preliminary data.</text>
</comment>
<evidence type="ECO:0000256" key="1">
    <source>
        <dbReference type="SAM" id="MobiDB-lite"/>
    </source>
</evidence>
<keyword evidence="4" id="KW-1185">Reference proteome</keyword>
<organism evidence="3 4">
    <name type="scientific">Saxophila tyrrhenica</name>
    <dbReference type="NCBI Taxonomy" id="1690608"/>
    <lineage>
        <taxon>Eukaryota</taxon>
        <taxon>Fungi</taxon>
        <taxon>Dikarya</taxon>
        <taxon>Ascomycota</taxon>
        <taxon>Pezizomycotina</taxon>
        <taxon>Dothideomycetes</taxon>
        <taxon>Dothideomycetidae</taxon>
        <taxon>Mycosphaerellales</taxon>
        <taxon>Extremaceae</taxon>
        <taxon>Saxophila</taxon>
    </lineage>
</organism>
<name>A0AAV9P027_9PEZI</name>
<gene>
    <name evidence="3" type="ORF">LTR77_010174</name>
</gene>
<evidence type="ECO:0000313" key="3">
    <source>
        <dbReference type="EMBL" id="KAK5164083.1"/>
    </source>
</evidence>
<dbReference type="RefSeq" id="XP_064654411.1">
    <property type="nucleotide sequence ID" value="XM_064807397.1"/>
</dbReference>
<feature type="compositionally biased region" description="Polar residues" evidence="1">
    <location>
        <begin position="12"/>
        <end position="21"/>
    </location>
</feature>
<keyword evidence="2" id="KW-0812">Transmembrane</keyword>
<proteinExistence type="predicted"/>
<feature type="transmembrane region" description="Helical" evidence="2">
    <location>
        <begin position="67"/>
        <end position="87"/>
    </location>
</feature>
<feature type="compositionally biased region" description="Basic and acidic residues" evidence="1">
    <location>
        <begin position="46"/>
        <end position="56"/>
    </location>
</feature>
<evidence type="ECO:0000313" key="4">
    <source>
        <dbReference type="Proteomes" id="UP001337655"/>
    </source>
</evidence>
<feature type="compositionally biased region" description="Low complexity" evidence="1">
    <location>
        <begin position="1"/>
        <end position="11"/>
    </location>
</feature>
<keyword evidence="2" id="KW-0472">Membrane</keyword>
<accession>A0AAV9P027</accession>
<dbReference type="EMBL" id="JAVRRT010000021">
    <property type="protein sequence ID" value="KAK5164083.1"/>
    <property type="molecule type" value="Genomic_DNA"/>
</dbReference>
<evidence type="ECO:0000256" key="2">
    <source>
        <dbReference type="SAM" id="Phobius"/>
    </source>
</evidence>